<dbReference type="STRING" id="34720.A0A195F6N2"/>
<evidence type="ECO:0000313" key="1">
    <source>
        <dbReference type="EMBL" id="KYN35714.1"/>
    </source>
</evidence>
<name>A0A195F6N2_9HYME</name>
<dbReference type="PANTHER" id="PTHR47331">
    <property type="entry name" value="PHD-TYPE DOMAIN-CONTAINING PROTEIN"/>
    <property type="match status" value="1"/>
</dbReference>
<evidence type="ECO:0000313" key="2">
    <source>
        <dbReference type="Proteomes" id="UP000078541"/>
    </source>
</evidence>
<organism evidence="1 2">
    <name type="scientific">Trachymyrmex septentrionalis</name>
    <dbReference type="NCBI Taxonomy" id="34720"/>
    <lineage>
        <taxon>Eukaryota</taxon>
        <taxon>Metazoa</taxon>
        <taxon>Ecdysozoa</taxon>
        <taxon>Arthropoda</taxon>
        <taxon>Hexapoda</taxon>
        <taxon>Insecta</taxon>
        <taxon>Pterygota</taxon>
        <taxon>Neoptera</taxon>
        <taxon>Endopterygota</taxon>
        <taxon>Hymenoptera</taxon>
        <taxon>Apocrita</taxon>
        <taxon>Aculeata</taxon>
        <taxon>Formicoidea</taxon>
        <taxon>Formicidae</taxon>
        <taxon>Myrmicinae</taxon>
        <taxon>Trachymyrmex</taxon>
    </lineage>
</organism>
<evidence type="ECO:0008006" key="3">
    <source>
        <dbReference type="Google" id="ProtNLM"/>
    </source>
</evidence>
<sequence>VPKIIKLLPYVEIDRNALRISPNVQLVDPKFYKRGSVDILIRAEFFFEWLEPGRIELGNKRPILQNTQVDWVIARSFTNRFALTIGDSRVATALVCLIEHCDTLNKNLQQFWALDDYRCKAYLDASHMSLVDESEQESVRPVIYLSHHGVIKETTKVLSSTTKLHAVFDASSKINSGKSLNDVLRVGTTSQNSLFEIVICFRFYIERTRDGVTMRFIAHKWCFNCEEVMESMPMHLRETTSSLCIDQGSSIALDLRRCVGGRLQHSSWAFERKRLIILSEKSRFSRLLFMREHQRLLHEGQLQLLISIRERYWPVRGRDLARCVCRECVRCARARPRELSQMIGSLPRDKVCFSIAESKSYVALFVFFATKKRVIGNAHLTFEEFSTIFVQIEVCLNSRPLSLLSSDPTDLEPLISGHFLIGGPMVSIPECDLTDLRGRTSERIFPDTPPQSSDSFHLISPRRSPSLTNSTDSVEFLEEILSRPPRSYFRILESDTFESLITQFPRVTIASIPRNKPAIICQWCDKPGHLANNYWKKQNEQRNSENKTRIVCQILEVQVPTLRLKPLNELFDNYEGYQLETADMQAKFIYPKNNQENCEVYYSNADNIII</sequence>
<dbReference type="AlphaFoldDB" id="A0A195F6N2"/>
<keyword evidence="2" id="KW-1185">Reference proteome</keyword>
<reference evidence="1 2" key="1">
    <citation type="submission" date="2016-03" db="EMBL/GenBank/DDBJ databases">
        <title>Trachymyrmex septentrionalis WGS genome.</title>
        <authorList>
            <person name="Nygaard S."/>
            <person name="Hu H."/>
            <person name="Boomsma J."/>
            <person name="Zhang G."/>
        </authorList>
    </citation>
    <scope>NUCLEOTIDE SEQUENCE [LARGE SCALE GENOMIC DNA]</scope>
    <source>
        <strain evidence="1">Tsep2-gDNA-1</strain>
        <tissue evidence="1">Whole body</tissue>
    </source>
</reference>
<protein>
    <recommendedName>
        <fullName evidence="3">Peptidase aspartic putative domain-containing protein</fullName>
    </recommendedName>
</protein>
<proteinExistence type="predicted"/>
<dbReference type="Proteomes" id="UP000078541">
    <property type="component" value="Unassembled WGS sequence"/>
</dbReference>
<accession>A0A195F6N2</accession>
<feature type="non-terminal residue" evidence="1">
    <location>
        <position position="1"/>
    </location>
</feature>
<gene>
    <name evidence="1" type="ORF">ALC56_09914</name>
</gene>
<dbReference type="EMBL" id="KQ981798">
    <property type="protein sequence ID" value="KYN35714.1"/>
    <property type="molecule type" value="Genomic_DNA"/>
</dbReference>